<evidence type="ECO:0000313" key="2">
    <source>
        <dbReference type="Proteomes" id="UP000198814"/>
    </source>
</evidence>
<evidence type="ECO:0000313" key="1">
    <source>
        <dbReference type="EMBL" id="SEO74777.1"/>
    </source>
</evidence>
<dbReference type="RefSeq" id="WP_090320310.1">
    <property type="nucleotide sequence ID" value="NZ_FNOE01000018.1"/>
</dbReference>
<reference evidence="2" key="1">
    <citation type="submission" date="2016-10" db="EMBL/GenBank/DDBJ databases">
        <authorList>
            <person name="Varghese N."/>
            <person name="Submissions S."/>
        </authorList>
    </citation>
    <scope>NUCLEOTIDE SEQUENCE [LARGE SCALE GENOMIC DNA]</scope>
    <source>
        <strain evidence="2">Nm76</strain>
    </source>
</reference>
<dbReference type="OrthoDB" id="9182595at2"/>
<sequence length="155" mass="17222">MDVFLTIISGVSVYVAGQLISKLVIEPVHEMKKIIGKISHSLIENGQVIANPGLIGKEREEETSRHLRSLSSQLQASLYLVPKYDYSSALFGLPSRAKVLSASTDLIALSSVYLTAEITSYQQSAKRKESICDSLGIFMSEDERYPKDLQKNRDQ</sequence>
<name>A0A1H8S8A9_9PROT</name>
<proteinExistence type="predicted"/>
<keyword evidence="2" id="KW-1185">Reference proteome</keyword>
<dbReference type="EMBL" id="FODO01000017">
    <property type="protein sequence ID" value="SEO74777.1"/>
    <property type="molecule type" value="Genomic_DNA"/>
</dbReference>
<gene>
    <name evidence="1" type="ORF">SAMN05216333_11737</name>
</gene>
<dbReference type="Proteomes" id="UP000198814">
    <property type="component" value="Unassembled WGS sequence"/>
</dbReference>
<protein>
    <submittedName>
        <fullName evidence="1">Uncharacterized protein</fullName>
    </submittedName>
</protein>
<accession>A0A1H8S8A9</accession>
<dbReference type="AlphaFoldDB" id="A0A1H8S8A9"/>
<organism evidence="1 2">
    <name type="scientific">Nitrosomonas oligotropha</name>
    <dbReference type="NCBI Taxonomy" id="42354"/>
    <lineage>
        <taxon>Bacteria</taxon>
        <taxon>Pseudomonadati</taxon>
        <taxon>Pseudomonadota</taxon>
        <taxon>Betaproteobacteria</taxon>
        <taxon>Nitrosomonadales</taxon>
        <taxon>Nitrosomonadaceae</taxon>
        <taxon>Nitrosomonas</taxon>
    </lineage>
</organism>